<dbReference type="SMART" id="SM00086">
    <property type="entry name" value="PAC"/>
    <property type="match status" value="1"/>
</dbReference>
<proteinExistence type="predicted"/>
<evidence type="ECO:0000256" key="3">
    <source>
        <dbReference type="SAM" id="Coils"/>
    </source>
</evidence>
<dbReference type="EMBL" id="FNJI01000004">
    <property type="protein sequence ID" value="SDO65503.1"/>
    <property type="molecule type" value="Genomic_DNA"/>
</dbReference>
<keyword evidence="3" id="KW-0175">Coiled coil</keyword>
<dbReference type="STRING" id="91360.SAMN05660330_00737"/>
<keyword evidence="1" id="KW-0805">Transcription regulation</keyword>
<dbReference type="InterPro" id="IPR016032">
    <property type="entry name" value="Sig_transdc_resp-reg_C-effctor"/>
</dbReference>
<dbReference type="PROSITE" id="PS50113">
    <property type="entry name" value="PAC"/>
    <property type="match status" value="1"/>
</dbReference>
<dbReference type="PRINTS" id="PR00038">
    <property type="entry name" value="HTHLUXR"/>
</dbReference>
<keyword evidence="2" id="KW-0804">Transcription</keyword>
<dbReference type="Pfam" id="PF13185">
    <property type="entry name" value="GAF_2"/>
    <property type="match status" value="1"/>
</dbReference>
<reference evidence="7 8" key="1">
    <citation type="submission" date="2016-10" db="EMBL/GenBank/DDBJ databases">
        <authorList>
            <person name="de Groot N.N."/>
        </authorList>
    </citation>
    <scope>NUCLEOTIDE SEQUENCE [LARGE SCALE GENOMIC DNA]</scope>
    <source>
        <strain evidence="7 8">DSM 12130</strain>
    </source>
</reference>
<dbReference type="Proteomes" id="UP000199073">
    <property type="component" value="Unassembled WGS sequence"/>
</dbReference>
<dbReference type="InterPro" id="IPR001610">
    <property type="entry name" value="PAC"/>
</dbReference>
<dbReference type="PANTHER" id="PTHR44757">
    <property type="entry name" value="DIGUANYLATE CYCLASE DGCP"/>
    <property type="match status" value="1"/>
</dbReference>
<dbReference type="Pfam" id="PF00989">
    <property type="entry name" value="PAS"/>
    <property type="match status" value="1"/>
</dbReference>
<dbReference type="InterPro" id="IPR000792">
    <property type="entry name" value="Tscrpt_reg_LuxR_C"/>
</dbReference>
<dbReference type="PROSITE" id="PS50043">
    <property type="entry name" value="HTH_LUXR_2"/>
    <property type="match status" value="1"/>
</dbReference>
<protein>
    <submittedName>
        <fullName evidence="7">PAS domain S-box-containing protein</fullName>
    </submittedName>
</protein>
<dbReference type="InterPro" id="IPR035965">
    <property type="entry name" value="PAS-like_dom_sf"/>
</dbReference>
<feature type="domain" description="PAC" evidence="6">
    <location>
        <begin position="286"/>
        <end position="338"/>
    </location>
</feature>
<dbReference type="Gene3D" id="1.10.10.10">
    <property type="entry name" value="Winged helix-like DNA-binding domain superfamily/Winged helix DNA-binding domain"/>
    <property type="match status" value="1"/>
</dbReference>
<dbReference type="SUPFAM" id="SSF55781">
    <property type="entry name" value="GAF domain-like"/>
    <property type="match status" value="1"/>
</dbReference>
<dbReference type="NCBIfam" id="TIGR00229">
    <property type="entry name" value="sensory_box"/>
    <property type="match status" value="1"/>
</dbReference>
<dbReference type="PROSITE" id="PS50112">
    <property type="entry name" value="PAS"/>
    <property type="match status" value="1"/>
</dbReference>
<accession>A0A1H0LBV7</accession>
<dbReference type="Gene3D" id="3.30.450.20">
    <property type="entry name" value="PAS domain"/>
    <property type="match status" value="1"/>
</dbReference>
<evidence type="ECO:0000256" key="2">
    <source>
        <dbReference type="ARBA" id="ARBA00023163"/>
    </source>
</evidence>
<dbReference type="CDD" id="cd06170">
    <property type="entry name" value="LuxR_C_like"/>
    <property type="match status" value="1"/>
</dbReference>
<dbReference type="InterPro" id="IPR013767">
    <property type="entry name" value="PAS_fold"/>
</dbReference>
<evidence type="ECO:0000313" key="7">
    <source>
        <dbReference type="EMBL" id="SDO65503.1"/>
    </source>
</evidence>
<dbReference type="SMART" id="SM00065">
    <property type="entry name" value="GAF"/>
    <property type="match status" value="1"/>
</dbReference>
<feature type="domain" description="PAS" evidence="5">
    <location>
        <begin position="214"/>
        <end position="283"/>
    </location>
</feature>
<dbReference type="GO" id="GO:0003677">
    <property type="term" value="F:DNA binding"/>
    <property type="evidence" value="ECO:0007669"/>
    <property type="project" value="InterPro"/>
</dbReference>
<dbReference type="OrthoDB" id="5410300at2"/>
<evidence type="ECO:0000313" key="8">
    <source>
        <dbReference type="Proteomes" id="UP000199073"/>
    </source>
</evidence>
<dbReference type="GO" id="GO:0006355">
    <property type="term" value="P:regulation of DNA-templated transcription"/>
    <property type="evidence" value="ECO:0007669"/>
    <property type="project" value="InterPro"/>
</dbReference>
<dbReference type="InterPro" id="IPR029016">
    <property type="entry name" value="GAF-like_dom_sf"/>
</dbReference>
<dbReference type="InterPro" id="IPR003018">
    <property type="entry name" value="GAF"/>
</dbReference>
<evidence type="ECO:0000259" key="5">
    <source>
        <dbReference type="PROSITE" id="PS50112"/>
    </source>
</evidence>
<dbReference type="RefSeq" id="WP_092219900.1">
    <property type="nucleotide sequence ID" value="NZ_FNJI01000004.1"/>
</dbReference>
<gene>
    <name evidence="7" type="ORF">SAMN05660330_00737</name>
</gene>
<dbReference type="PANTHER" id="PTHR44757:SF2">
    <property type="entry name" value="BIOFILM ARCHITECTURE MAINTENANCE PROTEIN MBAA"/>
    <property type="match status" value="1"/>
</dbReference>
<evidence type="ECO:0000256" key="1">
    <source>
        <dbReference type="ARBA" id="ARBA00023015"/>
    </source>
</evidence>
<name>A0A1H0LBV7_9BACT</name>
<dbReference type="InterPro" id="IPR036388">
    <property type="entry name" value="WH-like_DNA-bd_sf"/>
</dbReference>
<dbReference type="PROSITE" id="PS00622">
    <property type="entry name" value="HTH_LUXR_1"/>
    <property type="match status" value="1"/>
</dbReference>
<evidence type="ECO:0000259" key="4">
    <source>
        <dbReference type="PROSITE" id="PS50043"/>
    </source>
</evidence>
<feature type="coiled-coil region" evidence="3">
    <location>
        <begin position="329"/>
        <end position="409"/>
    </location>
</feature>
<dbReference type="SUPFAM" id="SSF46894">
    <property type="entry name" value="C-terminal effector domain of the bipartite response regulators"/>
    <property type="match status" value="1"/>
</dbReference>
<dbReference type="CDD" id="cd00130">
    <property type="entry name" value="PAS"/>
    <property type="match status" value="1"/>
</dbReference>
<evidence type="ECO:0000259" key="6">
    <source>
        <dbReference type="PROSITE" id="PS50113"/>
    </source>
</evidence>
<dbReference type="SUPFAM" id="SSF55785">
    <property type="entry name" value="PYP-like sensor domain (PAS domain)"/>
    <property type="match status" value="1"/>
</dbReference>
<dbReference type="Gene3D" id="3.30.450.40">
    <property type="match status" value="1"/>
</dbReference>
<keyword evidence="8" id="KW-1185">Reference proteome</keyword>
<dbReference type="SMART" id="SM00091">
    <property type="entry name" value="PAS"/>
    <property type="match status" value="1"/>
</dbReference>
<dbReference type="SMART" id="SM00421">
    <property type="entry name" value="HTH_LUXR"/>
    <property type="match status" value="1"/>
</dbReference>
<sequence>MGERNSPRELAQKVAELEAEILQLKAAKTAFNRQNASLKALHETSLGLIDTLGREAILDNILERAVSLSGSGHGYIYLLDSEHDRMRMVVGKGFFKGQLGRVVARGEGIGGRVWRDECPLVVANYQSWDNRIADRELDQLRSIVGIPLKYRDRVLGVIGLAYVEEGERFTEEDVVTLERFAALALIALEKARLYGGMQHELLERKKAEAILRQSENRYRTFLESSPDPIVVYDMDGIATYVNPAFEQTFKLSRGELLGKQIDFVPEESWPETRKAILRLQQGQKIHLFETKRLTRDGKILDVQLSSTLYQDSDGNPLGNIVTLRDISARKKAEQELDRYRGHLEELVRERTALLAKANMKLELEVDERKRAEKALRTREKELKAQSHHLEEVNTALRVLLKQREEDRKELGETVLKNVEELVVPYLRRVGNGQLNSRQKTLLGILETNLNNILTPFSHVLSQDLARLTPVEIRVASLVKTGKTNKEIAEILLVSKNTILFHRYNIRRKLGIKNKKINLCSHLLSLEK</sequence>
<dbReference type="InterPro" id="IPR000700">
    <property type="entry name" value="PAS-assoc_C"/>
</dbReference>
<dbReference type="InterPro" id="IPR052155">
    <property type="entry name" value="Biofilm_reg_signaling"/>
</dbReference>
<feature type="domain" description="HTH luxR-type" evidence="4">
    <location>
        <begin position="460"/>
        <end position="526"/>
    </location>
</feature>
<dbReference type="InterPro" id="IPR000014">
    <property type="entry name" value="PAS"/>
</dbReference>
<dbReference type="Pfam" id="PF00196">
    <property type="entry name" value="GerE"/>
    <property type="match status" value="1"/>
</dbReference>
<organism evidence="7 8">
    <name type="scientific">Desulforhopalus singaporensis</name>
    <dbReference type="NCBI Taxonomy" id="91360"/>
    <lineage>
        <taxon>Bacteria</taxon>
        <taxon>Pseudomonadati</taxon>
        <taxon>Thermodesulfobacteriota</taxon>
        <taxon>Desulfobulbia</taxon>
        <taxon>Desulfobulbales</taxon>
        <taxon>Desulfocapsaceae</taxon>
        <taxon>Desulforhopalus</taxon>
    </lineage>
</organism>
<dbReference type="AlphaFoldDB" id="A0A1H0LBV7"/>